<reference evidence="1" key="1">
    <citation type="submission" date="2023-07" db="EMBL/GenBank/DDBJ databases">
        <authorList>
            <person name="Stuckert A."/>
        </authorList>
    </citation>
    <scope>NUCLEOTIDE SEQUENCE</scope>
</reference>
<accession>A0ABN9MIB4</accession>
<organism evidence="1 2">
    <name type="scientific">Ranitomeya imitator</name>
    <name type="common">mimic poison frog</name>
    <dbReference type="NCBI Taxonomy" id="111125"/>
    <lineage>
        <taxon>Eukaryota</taxon>
        <taxon>Metazoa</taxon>
        <taxon>Chordata</taxon>
        <taxon>Craniata</taxon>
        <taxon>Vertebrata</taxon>
        <taxon>Euteleostomi</taxon>
        <taxon>Amphibia</taxon>
        <taxon>Batrachia</taxon>
        <taxon>Anura</taxon>
        <taxon>Neobatrachia</taxon>
        <taxon>Hyloidea</taxon>
        <taxon>Dendrobatidae</taxon>
        <taxon>Dendrobatinae</taxon>
        <taxon>Ranitomeya</taxon>
    </lineage>
</organism>
<name>A0ABN9MIB4_9NEOB</name>
<dbReference type="EMBL" id="CAUEEQ010066248">
    <property type="protein sequence ID" value="CAJ0965268.1"/>
    <property type="molecule type" value="Genomic_DNA"/>
</dbReference>
<proteinExistence type="predicted"/>
<protein>
    <submittedName>
        <fullName evidence="1">Uncharacterized protein</fullName>
    </submittedName>
</protein>
<gene>
    <name evidence="1" type="ORF">RIMI_LOCUS20112615</name>
</gene>
<comment type="caution">
    <text evidence="1">The sequence shown here is derived from an EMBL/GenBank/DDBJ whole genome shotgun (WGS) entry which is preliminary data.</text>
</comment>
<evidence type="ECO:0000313" key="1">
    <source>
        <dbReference type="EMBL" id="CAJ0965268.1"/>
    </source>
</evidence>
<dbReference type="Proteomes" id="UP001176940">
    <property type="component" value="Unassembled WGS sequence"/>
</dbReference>
<dbReference type="PANTHER" id="PTHR21301:SF10">
    <property type="entry name" value="REVERSE TRANSCRIPTASE DOMAIN-CONTAINING PROTEIN"/>
    <property type="match status" value="1"/>
</dbReference>
<sequence length="82" mass="9659">MDHFETSYVYPPPSVYVTMSSMERYIDDVFFIWTDTTIMINNGNIESDLYTKPTDRNSLLLYTSCHPQHIKKALPKSHDRIK</sequence>
<keyword evidence="2" id="KW-1185">Reference proteome</keyword>
<dbReference type="PANTHER" id="PTHR21301">
    <property type="entry name" value="REVERSE TRANSCRIPTASE"/>
    <property type="match status" value="1"/>
</dbReference>
<evidence type="ECO:0000313" key="2">
    <source>
        <dbReference type="Proteomes" id="UP001176940"/>
    </source>
</evidence>